<dbReference type="Proteomes" id="UP000236884">
    <property type="component" value="Chromosome"/>
</dbReference>
<dbReference type="Gene3D" id="3.10.450.160">
    <property type="entry name" value="inner membrane protein cigr"/>
    <property type="match status" value="1"/>
</dbReference>
<proteinExistence type="predicted"/>
<dbReference type="OrthoDB" id="102964at2"/>
<gene>
    <name evidence="2" type="ORF">GJW-30_1_01466</name>
</gene>
<sequence>MSEDRKFDLSRRTALILVVISPSLAWAQSATPDAEGDLRLTPAQRDLIYSSISNQKHVSTATPPTWQPKIGDTVPQGVEVIAMPPALTEAIPQVKGYSCAFVGGQVIIIQTEKRTVVELITQKA</sequence>
<feature type="chain" id="PRO_5006615711" description="DUF1236 domain-containing protein" evidence="1">
    <location>
        <begin position="28"/>
        <end position="124"/>
    </location>
</feature>
<dbReference type="AlphaFoldDB" id="A0A0S3PSM3"/>
<organism evidence="2 3">
    <name type="scientific">Variibacter gotjawalensis</name>
    <dbReference type="NCBI Taxonomy" id="1333996"/>
    <lineage>
        <taxon>Bacteria</taxon>
        <taxon>Pseudomonadati</taxon>
        <taxon>Pseudomonadota</taxon>
        <taxon>Alphaproteobacteria</taxon>
        <taxon>Hyphomicrobiales</taxon>
        <taxon>Nitrobacteraceae</taxon>
        <taxon>Variibacter</taxon>
    </lineage>
</organism>
<evidence type="ECO:0000313" key="2">
    <source>
        <dbReference type="EMBL" id="BAT58938.1"/>
    </source>
</evidence>
<reference evidence="2 3" key="1">
    <citation type="submission" date="2015-08" db="EMBL/GenBank/DDBJ databases">
        <title>Investigation of the bacterial diversity of lava forest soil.</title>
        <authorList>
            <person name="Lee J.S."/>
        </authorList>
    </citation>
    <scope>NUCLEOTIDE SEQUENCE [LARGE SCALE GENOMIC DNA]</scope>
    <source>
        <strain evidence="2 3">GJW-30</strain>
    </source>
</reference>
<accession>A0A0S3PSM3</accession>
<keyword evidence="3" id="KW-1185">Reference proteome</keyword>
<dbReference type="EMBL" id="AP014946">
    <property type="protein sequence ID" value="BAT58938.1"/>
    <property type="molecule type" value="Genomic_DNA"/>
</dbReference>
<dbReference type="KEGG" id="vgo:GJW-30_1_01466"/>
<evidence type="ECO:0008006" key="4">
    <source>
        <dbReference type="Google" id="ProtNLM"/>
    </source>
</evidence>
<evidence type="ECO:0000313" key="3">
    <source>
        <dbReference type="Proteomes" id="UP000236884"/>
    </source>
</evidence>
<dbReference type="RefSeq" id="WP_130364787.1">
    <property type="nucleotide sequence ID" value="NZ_AP014946.1"/>
</dbReference>
<feature type="signal peptide" evidence="1">
    <location>
        <begin position="1"/>
        <end position="27"/>
    </location>
</feature>
<evidence type="ECO:0000256" key="1">
    <source>
        <dbReference type="SAM" id="SignalP"/>
    </source>
</evidence>
<name>A0A0S3PSM3_9BRAD</name>
<keyword evidence="1" id="KW-0732">Signal</keyword>
<protein>
    <recommendedName>
        <fullName evidence="4">DUF1236 domain-containing protein</fullName>
    </recommendedName>
</protein>